<gene>
    <name evidence="11" type="ORF">PTTT1_LOCUS38947</name>
</gene>
<keyword evidence="4" id="KW-1003">Cell membrane</keyword>
<evidence type="ECO:0000256" key="8">
    <source>
        <dbReference type="SAM" id="Phobius"/>
    </source>
</evidence>
<dbReference type="PRINTS" id="PR01231">
    <property type="entry name" value="HCO3TRNSPORT"/>
</dbReference>
<feature type="transmembrane region" description="Helical" evidence="8">
    <location>
        <begin position="410"/>
        <end position="431"/>
    </location>
</feature>
<dbReference type="FunFam" id="1.10.287.570:FF:000001">
    <property type="entry name" value="Anion exchange protein"/>
    <property type="match status" value="1"/>
</dbReference>
<feature type="transmembrane region" description="Helical" evidence="8">
    <location>
        <begin position="231"/>
        <end position="250"/>
    </location>
</feature>
<dbReference type="PANTHER" id="PTHR11453:SF127">
    <property type="entry name" value="SOLUTE CARRIER FAMILY 4 MEMBER 11"/>
    <property type="match status" value="1"/>
</dbReference>
<keyword evidence="6 8" id="KW-1133">Transmembrane helix</keyword>
<comment type="similarity">
    <text evidence="2">Belongs to the anion exchanger (TC 2.A.31) family.</text>
</comment>
<feature type="transmembrane region" description="Helical" evidence="8">
    <location>
        <begin position="149"/>
        <end position="168"/>
    </location>
</feature>
<evidence type="ECO:0000256" key="3">
    <source>
        <dbReference type="ARBA" id="ARBA00022448"/>
    </source>
</evidence>
<feature type="transmembrane region" description="Helical" evidence="8">
    <location>
        <begin position="270"/>
        <end position="290"/>
    </location>
</feature>
<evidence type="ECO:0000256" key="7">
    <source>
        <dbReference type="ARBA" id="ARBA00023136"/>
    </source>
</evidence>
<feature type="transmembrane region" description="Helical" evidence="8">
    <location>
        <begin position="558"/>
        <end position="576"/>
    </location>
</feature>
<name>A0A8J9SET8_PHATR</name>
<feature type="signal peptide" evidence="9">
    <location>
        <begin position="1"/>
        <end position="24"/>
    </location>
</feature>
<keyword evidence="7 8" id="KW-0472">Membrane</keyword>
<dbReference type="AlphaFoldDB" id="A0A8J9SET8"/>
<dbReference type="GO" id="GO:0005452">
    <property type="term" value="F:solute:inorganic anion antiporter activity"/>
    <property type="evidence" value="ECO:0007669"/>
    <property type="project" value="InterPro"/>
</dbReference>
<accession>A0A8J9SET8</accession>
<feature type="transmembrane region" description="Helical" evidence="8">
    <location>
        <begin position="302"/>
        <end position="323"/>
    </location>
</feature>
<evidence type="ECO:0000256" key="5">
    <source>
        <dbReference type="ARBA" id="ARBA00022692"/>
    </source>
</evidence>
<feature type="transmembrane region" description="Helical" evidence="8">
    <location>
        <begin position="175"/>
        <end position="195"/>
    </location>
</feature>
<dbReference type="Proteomes" id="UP000836788">
    <property type="component" value="Chromosome 3"/>
</dbReference>
<dbReference type="GO" id="GO:0005886">
    <property type="term" value="C:plasma membrane"/>
    <property type="evidence" value="ECO:0007669"/>
    <property type="project" value="UniProtKB-SubCell"/>
</dbReference>
<keyword evidence="5 8" id="KW-0812">Transmembrane</keyword>
<evidence type="ECO:0000256" key="4">
    <source>
        <dbReference type="ARBA" id="ARBA00022475"/>
    </source>
</evidence>
<feature type="transmembrane region" description="Helical" evidence="8">
    <location>
        <begin position="535"/>
        <end position="552"/>
    </location>
</feature>
<feature type="transmembrane region" description="Helical" evidence="8">
    <location>
        <begin position="121"/>
        <end position="143"/>
    </location>
</feature>
<protein>
    <recommendedName>
        <fullName evidence="10">Bicarbonate transporter-like transmembrane domain-containing protein</fullName>
    </recommendedName>
</protein>
<dbReference type="GO" id="GO:0006820">
    <property type="term" value="P:monoatomic anion transport"/>
    <property type="evidence" value="ECO:0007669"/>
    <property type="project" value="InterPro"/>
</dbReference>
<feature type="domain" description="Bicarbonate transporter-like transmembrane" evidence="10">
    <location>
        <begin position="269"/>
        <end position="592"/>
    </location>
</feature>
<dbReference type="InterPro" id="IPR011531">
    <property type="entry name" value="HCO3_transpt-like_TM_dom"/>
</dbReference>
<evidence type="ECO:0000256" key="2">
    <source>
        <dbReference type="ARBA" id="ARBA00010993"/>
    </source>
</evidence>
<feature type="domain" description="Bicarbonate transporter-like transmembrane" evidence="10">
    <location>
        <begin position="94"/>
        <end position="262"/>
    </location>
</feature>
<feature type="transmembrane region" description="Helical" evidence="8">
    <location>
        <begin position="364"/>
        <end position="389"/>
    </location>
</feature>
<dbReference type="PANTHER" id="PTHR11453">
    <property type="entry name" value="ANION EXCHANGE PROTEIN"/>
    <property type="match status" value="1"/>
</dbReference>
<evidence type="ECO:0000256" key="6">
    <source>
        <dbReference type="ARBA" id="ARBA00022989"/>
    </source>
</evidence>
<sequence>MTNLVSRAYIVALLCTSSCWHSAAFHTTSFGKTSLGLKISSSRSPTFSSLKKAKVIATVTTKPLTKLSDSMSVVSPPVDERENNKDDETLFEGPFKGIIRDYKARLPLFASDIKDGLNVQCLAATMFLFFACLAPAVGFGGLFDVATGGAIGTVEMVSSTALCGLIYAITSAQPLTIIGSTGPVLAFVACLAQLAKMLNLPFLQLYSWTGLWTSAILFASSITSASNLVKYLTRFTDEIFSLLISCIFVFEAVSDVGRTFSSPASTFTKALLTLTCAASTFTIATLLKGLRKTSLFPSRMRNTISNFAPTIGVVTASLIARWARVVHGTKLAGLPSLSIPAVFGTTSGRPWLVPILDFPVWARWAAFLPALMATVLLFLDQNITVRLVNNPRWKMEKGRRKNNVLDGMHADMFIVSILTAAQSLVGIPWLVAATVRSLSHVGALSKYDKEGKVVGTIEQRMTGISIHSLIGCAVLFSKPRRLLTQVPLPVLMGLFMYLGTSSLPGNEMWERVTGLFKDKTVAPKQRWSDKVPDKVTSTFTLIQVACLGAMFWVKESPFGVLFPVVIAMLAPLRFALEKQGIIKKEYMDVLDEE</sequence>
<dbReference type="Pfam" id="PF00955">
    <property type="entry name" value="HCO3_cotransp"/>
    <property type="match status" value="2"/>
</dbReference>
<dbReference type="EMBL" id="OU594944">
    <property type="protein sequence ID" value="CAG9288569.1"/>
    <property type="molecule type" value="Genomic_DNA"/>
</dbReference>
<evidence type="ECO:0000313" key="11">
    <source>
        <dbReference type="EMBL" id="CAG9288569.1"/>
    </source>
</evidence>
<dbReference type="GO" id="GO:0050801">
    <property type="term" value="P:monoatomic ion homeostasis"/>
    <property type="evidence" value="ECO:0007669"/>
    <property type="project" value="TreeGrafter"/>
</dbReference>
<reference evidence="11" key="1">
    <citation type="submission" date="2022-02" db="EMBL/GenBank/DDBJ databases">
        <authorList>
            <person name="Giguere J D."/>
        </authorList>
    </citation>
    <scope>NUCLEOTIDE SEQUENCE</scope>
    <source>
        <strain evidence="11">CCAP 1055/1</strain>
    </source>
</reference>
<proteinExistence type="inferred from homology"/>
<keyword evidence="9" id="KW-0732">Signal</keyword>
<dbReference type="InterPro" id="IPR003020">
    <property type="entry name" value="HCO3_transpt_euk"/>
</dbReference>
<organism evidence="11">
    <name type="scientific">Phaeodactylum tricornutum</name>
    <name type="common">Diatom</name>
    <dbReference type="NCBI Taxonomy" id="2850"/>
    <lineage>
        <taxon>Eukaryota</taxon>
        <taxon>Sar</taxon>
        <taxon>Stramenopiles</taxon>
        <taxon>Ochrophyta</taxon>
        <taxon>Bacillariophyta</taxon>
        <taxon>Bacillariophyceae</taxon>
        <taxon>Bacillariophycidae</taxon>
        <taxon>Naviculales</taxon>
        <taxon>Phaeodactylaceae</taxon>
        <taxon>Phaeodactylum</taxon>
    </lineage>
</organism>
<evidence type="ECO:0000256" key="1">
    <source>
        <dbReference type="ARBA" id="ARBA00004651"/>
    </source>
</evidence>
<evidence type="ECO:0000259" key="10">
    <source>
        <dbReference type="Pfam" id="PF00955"/>
    </source>
</evidence>
<comment type="subcellular location">
    <subcellularLocation>
        <location evidence="1">Cell membrane</location>
        <topology evidence="1">Multi-pass membrane protein</topology>
    </subcellularLocation>
</comment>
<feature type="chain" id="PRO_5035445536" description="Bicarbonate transporter-like transmembrane domain-containing protein" evidence="9">
    <location>
        <begin position="25"/>
        <end position="593"/>
    </location>
</feature>
<evidence type="ECO:0000256" key="9">
    <source>
        <dbReference type="SAM" id="SignalP"/>
    </source>
</evidence>
<keyword evidence="3" id="KW-0813">Transport</keyword>
<dbReference type="Gene3D" id="1.10.287.570">
    <property type="entry name" value="Helical hairpin bin"/>
    <property type="match status" value="1"/>
</dbReference>
<feature type="transmembrane region" description="Helical" evidence="8">
    <location>
        <begin position="486"/>
        <end position="503"/>
    </location>
</feature>